<dbReference type="EnsemblMetazoa" id="ASIC021308-RA">
    <property type="protein sequence ID" value="ASIC021308-PA"/>
    <property type="gene ID" value="ASIC021308"/>
</dbReference>
<feature type="region of interest" description="Disordered" evidence="1">
    <location>
        <begin position="1"/>
        <end position="40"/>
    </location>
</feature>
<evidence type="ECO:0000313" key="4">
    <source>
        <dbReference type="Proteomes" id="UP000030765"/>
    </source>
</evidence>
<keyword evidence="4" id="KW-1185">Reference proteome</keyword>
<reference evidence="2 4" key="1">
    <citation type="journal article" date="2014" name="BMC Genomics">
        <title>Genome sequence of Anopheles sinensis provides insight into genetics basis of mosquito competence for malaria parasites.</title>
        <authorList>
            <person name="Zhou D."/>
            <person name="Zhang D."/>
            <person name="Ding G."/>
            <person name="Shi L."/>
            <person name="Hou Q."/>
            <person name="Ye Y."/>
            <person name="Xu Y."/>
            <person name="Zhou H."/>
            <person name="Xiong C."/>
            <person name="Li S."/>
            <person name="Yu J."/>
            <person name="Hong S."/>
            <person name="Yu X."/>
            <person name="Zou P."/>
            <person name="Chen C."/>
            <person name="Chang X."/>
            <person name="Wang W."/>
            <person name="Lv Y."/>
            <person name="Sun Y."/>
            <person name="Ma L."/>
            <person name="Shen B."/>
            <person name="Zhu C."/>
        </authorList>
    </citation>
    <scope>NUCLEOTIDE SEQUENCE [LARGE SCALE GENOMIC DNA]</scope>
</reference>
<evidence type="ECO:0000313" key="2">
    <source>
        <dbReference type="EMBL" id="KFB53014.1"/>
    </source>
</evidence>
<gene>
    <name evidence="2" type="ORF">ZHAS_00021308</name>
</gene>
<reference evidence="3" key="2">
    <citation type="submission" date="2020-05" db="UniProtKB">
        <authorList>
            <consortium name="EnsemblMetazoa"/>
        </authorList>
    </citation>
    <scope>IDENTIFICATION</scope>
</reference>
<dbReference type="AlphaFoldDB" id="A0A084WS20"/>
<dbReference type="VEuPathDB" id="VectorBase:ASIC021308"/>
<name>A0A084WS20_ANOSI</name>
<dbReference type="EMBL" id="KE525409">
    <property type="protein sequence ID" value="KFB53014.1"/>
    <property type="molecule type" value="Genomic_DNA"/>
</dbReference>
<dbReference type="Proteomes" id="UP000030765">
    <property type="component" value="Unassembled WGS sequence"/>
</dbReference>
<organism evidence="2">
    <name type="scientific">Anopheles sinensis</name>
    <name type="common">Mosquito</name>
    <dbReference type="NCBI Taxonomy" id="74873"/>
    <lineage>
        <taxon>Eukaryota</taxon>
        <taxon>Metazoa</taxon>
        <taxon>Ecdysozoa</taxon>
        <taxon>Arthropoda</taxon>
        <taxon>Hexapoda</taxon>
        <taxon>Insecta</taxon>
        <taxon>Pterygota</taxon>
        <taxon>Neoptera</taxon>
        <taxon>Endopterygota</taxon>
        <taxon>Diptera</taxon>
        <taxon>Nematocera</taxon>
        <taxon>Culicoidea</taxon>
        <taxon>Culicidae</taxon>
        <taxon>Anophelinae</taxon>
        <taxon>Anopheles</taxon>
    </lineage>
</organism>
<sequence>MTTVFHRPRATENEHADKADAATVMRETSPDGSQSDPDPLSWEAPERIFRFTVFPLCQPFTERAVLQRGPAVRQGQSGRVGLGKSKQRNAGKRNPLFDRTDLSLLAFAAPDVLYSAGTSARLCKMVGMVGSWYRFRYDSMHASVPFRPFPSHCLDSLPFLPAH</sequence>
<accession>A0A084WS20</accession>
<feature type="compositionally biased region" description="Basic and acidic residues" evidence="1">
    <location>
        <begin position="9"/>
        <end position="20"/>
    </location>
</feature>
<feature type="region of interest" description="Disordered" evidence="1">
    <location>
        <begin position="70"/>
        <end position="93"/>
    </location>
</feature>
<evidence type="ECO:0000313" key="3">
    <source>
        <dbReference type="EnsemblMetazoa" id="ASIC021308-PA"/>
    </source>
</evidence>
<protein>
    <submittedName>
        <fullName evidence="2 3">Methionine synthase</fullName>
    </submittedName>
</protein>
<evidence type="ECO:0000256" key="1">
    <source>
        <dbReference type="SAM" id="MobiDB-lite"/>
    </source>
</evidence>
<proteinExistence type="predicted"/>
<dbReference type="EMBL" id="ATLV01026312">
    <property type="status" value="NOT_ANNOTATED_CDS"/>
    <property type="molecule type" value="Genomic_DNA"/>
</dbReference>